<dbReference type="RefSeq" id="WP_130479917.1">
    <property type="nucleotide sequence ID" value="NZ_SFCC01000027.1"/>
</dbReference>
<dbReference type="InterPro" id="IPR036390">
    <property type="entry name" value="WH_DNA-bd_sf"/>
</dbReference>
<evidence type="ECO:0000256" key="1">
    <source>
        <dbReference type="ARBA" id="ARBA00023015"/>
    </source>
</evidence>
<dbReference type="EMBL" id="SFCC01000027">
    <property type="protein sequence ID" value="RZQ59307.1"/>
    <property type="molecule type" value="Genomic_DNA"/>
</dbReference>
<feature type="domain" description="HTH deoR-type" evidence="4">
    <location>
        <begin position="4"/>
        <end position="59"/>
    </location>
</feature>
<evidence type="ECO:0000256" key="3">
    <source>
        <dbReference type="ARBA" id="ARBA00023163"/>
    </source>
</evidence>
<dbReference type="Pfam" id="PF08279">
    <property type="entry name" value="HTH_11"/>
    <property type="match status" value="1"/>
</dbReference>
<dbReference type="Gene3D" id="1.10.10.10">
    <property type="entry name" value="Winged helix-like DNA-binding domain superfamily/Winged helix DNA-binding domain"/>
    <property type="match status" value="1"/>
</dbReference>
<keyword evidence="3" id="KW-0804">Transcription</keyword>
<accession>A0A4Q7IY03</accession>
<dbReference type="PANTHER" id="PTHR34580">
    <property type="match status" value="1"/>
</dbReference>
<dbReference type="PANTHER" id="PTHR34580:SF3">
    <property type="entry name" value="PROTEIN PAFB"/>
    <property type="match status" value="1"/>
</dbReference>
<dbReference type="InterPro" id="IPR057727">
    <property type="entry name" value="WCX_dom"/>
</dbReference>
<dbReference type="InterPro" id="IPR018356">
    <property type="entry name" value="Tscrpt_reg_HTH_DeoR_CS"/>
</dbReference>
<dbReference type="InterPro" id="IPR036388">
    <property type="entry name" value="WH-like_DNA-bd_sf"/>
</dbReference>
<dbReference type="PROSITE" id="PS52050">
    <property type="entry name" value="WYL"/>
    <property type="match status" value="1"/>
</dbReference>
<dbReference type="InterPro" id="IPR001034">
    <property type="entry name" value="DeoR_HTH"/>
</dbReference>
<dbReference type="Proteomes" id="UP000292003">
    <property type="component" value="Unassembled WGS sequence"/>
</dbReference>
<dbReference type="GO" id="GO:0003677">
    <property type="term" value="F:DNA binding"/>
    <property type="evidence" value="ECO:0007669"/>
    <property type="project" value="UniProtKB-KW"/>
</dbReference>
<reference evidence="5 6" key="1">
    <citation type="submission" date="2019-02" db="EMBL/GenBank/DDBJ databases">
        <title>Draft genome sequence of Amycolatopsis sp. 8-3EHSu isolated from roots of Suaeda maritima.</title>
        <authorList>
            <person name="Duangmal K."/>
            <person name="Chantavorakit T."/>
        </authorList>
    </citation>
    <scope>NUCLEOTIDE SEQUENCE [LARGE SCALE GENOMIC DNA]</scope>
    <source>
        <strain evidence="5 6">8-3EHSu</strain>
    </source>
</reference>
<comment type="caution">
    <text evidence="5">The sequence shown here is derived from an EMBL/GenBank/DDBJ whole genome shotgun (WGS) entry which is preliminary data.</text>
</comment>
<keyword evidence="1" id="KW-0805">Transcription regulation</keyword>
<dbReference type="InterPro" id="IPR051534">
    <property type="entry name" value="CBASS_pafABC_assoc_protein"/>
</dbReference>
<feature type="non-terminal residue" evidence="5">
    <location>
        <position position="353"/>
    </location>
</feature>
<dbReference type="PROSITE" id="PS51000">
    <property type="entry name" value="HTH_DEOR_2"/>
    <property type="match status" value="1"/>
</dbReference>
<protein>
    <submittedName>
        <fullName evidence="5">YafY family transcriptional regulator</fullName>
    </submittedName>
</protein>
<name>A0A4Q7IY03_9PSEU</name>
<keyword evidence="2" id="KW-0238">DNA-binding</keyword>
<dbReference type="PROSITE" id="PS00894">
    <property type="entry name" value="HTH_DEOR_1"/>
    <property type="match status" value="1"/>
</dbReference>
<dbReference type="InterPro" id="IPR013196">
    <property type="entry name" value="HTH_11"/>
</dbReference>
<dbReference type="OrthoDB" id="3483912at2"/>
<evidence type="ECO:0000313" key="6">
    <source>
        <dbReference type="Proteomes" id="UP000292003"/>
    </source>
</evidence>
<proteinExistence type="predicted"/>
<dbReference type="AlphaFoldDB" id="A0A4Q7IY03"/>
<dbReference type="Pfam" id="PF13280">
    <property type="entry name" value="WYL"/>
    <property type="match status" value="1"/>
</dbReference>
<dbReference type="Pfam" id="PF25583">
    <property type="entry name" value="WCX"/>
    <property type="match status" value="1"/>
</dbReference>
<evidence type="ECO:0000259" key="4">
    <source>
        <dbReference type="PROSITE" id="PS51000"/>
    </source>
</evidence>
<dbReference type="SUPFAM" id="SSF46785">
    <property type="entry name" value="Winged helix' DNA-binding domain"/>
    <property type="match status" value="1"/>
</dbReference>
<dbReference type="GO" id="GO:0003700">
    <property type="term" value="F:DNA-binding transcription factor activity"/>
    <property type="evidence" value="ECO:0007669"/>
    <property type="project" value="InterPro"/>
</dbReference>
<evidence type="ECO:0000313" key="5">
    <source>
        <dbReference type="EMBL" id="RZQ59307.1"/>
    </source>
</evidence>
<organism evidence="5 6">
    <name type="scientific">Amycolatopsis suaedae</name>
    <dbReference type="NCBI Taxonomy" id="2510978"/>
    <lineage>
        <taxon>Bacteria</taxon>
        <taxon>Bacillati</taxon>
        <taxon>Actinomycetota</taxon>
        <taxon>Actinomycetes</taxon>
        <taxon>Pseudonocardiales</taxon>
        <taxon>Pseudonocardiaceae</taxon>
        <taxon>Amycolatopsis</taxon>
    </lineage>
</organism>
<sequence>MLETSARLLRLLSLLQTHRDWSGPDLAERLGVTTRTVRNDVERLRALGYPVHATPGVSGGYRLGAGAQLPPLLLDDEEAVAVAVGLRTAASGTVAGIEETSVRALAKLEQILPGRLRRRVNAVQAYTVPVPGRGPTVDADLLTTLATTCRDAQRLRFDYRSHDGAATRREVEPHRLVHLRGRWYLLAWDLGRDDWRTFRADRIEPKIPAGPRFTPREPPEEGVGEFVERGAAQAPWRFRARVRVHAPRDVVAARVPVLAGQLEAIDDNSCLLTAGSDNPHQLLVWLGMLDVDFEIVDSPALADAVTTLIARYHRALKREQGSFTSEEPGSTDVVCRWIQVVVVDLVLVGGRAG</sequence>
<evidence type="ECO:0000256" key="2">
    <source>
        <dbReference type="ARBA" id="ARBA00023125"/>
    </source>
</evidence>
<gene>
    <name evidence="5" type="ORF">EWH70_35140</name>
</gene>
<dbReference type="InterPro" id="IPR026881">
    <property type="entry name" value="WYL_dom"/>
</dbReference>
<keyword evidence="6" id="KW-1185">Reference proteome</keyword>